<dbReference type="Gene3D" id="3.30.70.100">
    <property type="match status" value="1"/>
</dbReference>
<protein>
    <submittedName>
        <fullName evidence="1">DUF4286 family protein</fullName>
    </submittedName>
</protein>
<dbReference type="InterPro" id="IPR011008">
    <property type="entry name" value="Dimeric_a/b-barrel"/>
</dbReference>
<dbReference type="RefSeq" id="WP_308715826.1">
    <property type="nucleotide sequence ID" value="NZ_JAVHUY010000031.1"/>
</dbReference>
<proteinExistence type="predicted"/>
<gene>
    <name evidence="1" type="ORF">RB614_28895</name>
</gene>
<keyword evidence="2" id="KW-1185">Reference proteome</keyword>
<evidence type="ECO:0000313" key="1">
    <source>
        <dbReference type="EMBL" id="MDQ7908555.1"/>
    </source>
</evidence>
<accession>A0ABU0ZQQ2</accession>
<organism evidence="1 2">
    <name type="scientific">Phytohabitans maris</name>
    <dbReference type="NCBI Taxonomy" id="3071409"/>
    <lineage>
        <taxon>Bacteria</taxon>
        <taxon>Bacillati</taxon>
        <taxon>Actinomycetota</taxon>
        <taxon>Actinomycetes</taxon>
        <taxon>Micromonosporales</taxon>
        <taxon>Micromonosporaceae</taxon>
    </lineage>
</organism>
<comment type="caution">
    <text evidence="1">The sequence shown here is derived from an EMBL/GenBank/DDBJ whole genome shotgun (WGS) entry which is preliminary data.</text>
</comment>
<dbReference type="EMBL" id="JAVHUY010000031">
    <property type="protein sequence ID" value="MDQ7908555.1"/>
    <property type="molecule type" value="Genomic_DNA"/>
</dbReference>
<sequence length="109" mass="11732">MGIVMIGFASPLDDAHDGEFNSWYENKHIPQVRAAVPGVRSVRRYRAADFQAAPEAAPHRYAAVYEIEGARPEEVLGALGAATASGALEPGSAMDTTRTPPFLAFYEPL</sequence>
<dbReference type="Proteomes" id="UP001230908">
    <property type="component" value="Unassembled WGS sequence"/>
</dbReference>
<reference evidence="1 2" key="1">
    <citation type="submission" date="2023-08" db="EMBL/GenBank/DDBJ databases">
        <title>Phytohabitans sansha sp. nov., isolated from marine sediment.</title>
        <authorList>
            <person name="Zhao Y."/>
            <person name="Yi K."/>
        </authorList>
    </citation>
    <scope>NUCLEOTIDE SEQUENCE [LARGE SCALE GENOMIC DNA]</scope>
    <source>
        <strain evidence="1 2">ZYX-F-186</strain>
    </source>
</reference>
<evidence type="ECO:0000313" key="2">
    <source>
        <dbReference type="Proteomes" id="UP001230908"/>
    </source>
</evidence>
<name>A0ABU0ZQQ2_9ACTN</name>
<dbReference type="SUPFAM" id="SSF54909">
    <property type="entry name" value="Dimeric alpha+beta barrel"/>
    <property type="match status" value="1"/>
</dbReference>